<dbReference type="RefSeq" id="XP_022401279.1">
    <property type="nucleotide sequence ID" value="XM_022546451.1"/>
</dbReference>
<dbReference type="SMART" id="SM00355">
    <property type="entry name" value="ZnF_C2H2"/>
    <property type="match status" value="2"/>
</dbReference>
<accession>A0A1L9VL18</accession>
<keyword evidence="3" id="KW-0812">Transmembrane</keyword>
<dbReference type="PROSITE" id="PS50157">
    <property type="entry name" value="ZINC_FINGER_C2H2_2"/>
    <property type="match status" value="1"/>
</dbReference>
<dbReference type="OrthoDB" id="4472000at2759"/>
<protein>
    <recommendedName>
        <fullName evidence="4">C2H2-type domain-containing protein</fullName>
    </recommendedName>
</protein>
<dbReference type="PANTHER" id="PTHR42085">
    <property type="entry name" value="F-BOX DOMAIN-CONTAINING PROTEIN"/>
    <property type="match status" value="1"/>
</dbReference>
<dbReference type="EMBL" id="KV878896">
    <property type="protein sequence ID" value="OJJ84581.1"/>
    <property type="molecule type" value="Genomic_DNA"/>
</dbReference>
<evidence type="ECO:0000313" key="6">
    <source>
        <dbReference type="Proteomes" id="UP000184300"/>
    </source>
</evidence>
<keyword evidence="3" id="KW-0472">Membrane</keyword>
<feature type="region of interest" description="Disordered" evidence="2">
    <location>
        <begin position="265"/>
        <end position="314"/>
    </location>
</feature>
<proteinExistence type="predicted"/>
<feature type="compositionally biased region" description="Acidic residues" evidence="2">
    <location>
        <begin position="265"/>
        <end position="298"/>
    </location>
</feature>
<feature type="region of interest" description="Disordered" evidence="2">
    <location>
        <begin position="91"/>
        <end position="110"/>
    </location>
</feature>
<reference evidence="6" key="1">
    <citation type="journal article" date="2017" name="Genome Biol.">
        <title>Comparative genomics reveals high biological diversity and specific adaptations in the industrially and medically important fungal genus Aspergillus.</title>
        <authorList>
            <person name="de Vries R.P."/>
            <person name="Riley R."/>
            <person name="Wiebenga A."/>
            <person name="Aguilar-Osorio G."/>
            <person name="Amillis S."/>
            <person name="Uchima C.A."/>
            <person name="Anderluh G."/>
            <person name="Asadollahi M."/>
            <person name="Askin M."/>
            <person name="Barry K."/>
            <person name="Battaglia E."/>
            <person name="Bayram O."/>
            <person name="Benocci T."/>
            <person name="Braus-Stromeyer S.A."/>
            <person name="Caldana C."/>
            <person name="Canovas D."/>
            <person name="Cerqueira G.C."/>
            <person name="Chen F."/>
            <person name="Chen W."/>
            <person name="Choi C."/>
            <person name="Clum A."/>
            <person name="Dos Santos R.A."/>
            <person name="Damasio A.R."/>
            <person name="Diallinas G."/>
            <person name="Emri T."/>
            <person name="Fekete E."/>
            <person name="Flipphi M."/>
            <person name="Freyberg S."/>
            <person name="Gallo A."/>
            <person name="Gournas C."/>
            <person name="Habgood R."/>
            <person name="Hainaut M."/>
            <person name="Harispe M.L."/>
            <person name="Henrissat B."/>
            <person name="Hilden K.S."/>
            <person name="Hope R."/>
            <person name="Hossain A."/>
            <person name="Karabika E."/>
            <person name="Karaffa L."/>
            <person name="Karanyi Z."/>
            <person name="Krasevec N."/>
            <person name="Kuo A."/>
            <person name="Kusch H."/>
            <person name="LaButti K."/>
            <person name="Lagendijk E.L."/>
            <person name="Lapidus A."/>
            <person name="Levasseur A."/>
            <person name="Lindquist E."/>
            <person name="Lipzen A."/>
            <person name="Logrieco A.F."/>
            <person name="MacCabe A."/>
            <person name="Maekelae M.R."/>
            <person name="Malavazi I."/>
            <person name="Melin P."/>
            <person name="Meyer V."/>
            <person name="Mielnichuk N."/>
            <person name="Miskei M."/>
            <person name="Molnar A.P."/>
            <person name="Mule G."/>
            <person name="Ngan C.Y."/>
            <person name="Orejas M."/>
            <person name="Orosz E."/>
            <person name="Ouedraogo J.P."/>
            <person name="Overkamp K.M."/>
            <person name="Park H.-S."/>
            <person name="Perrone G."/>
            <person name="Piumi F."/>
            <person name="Punt P.J."/>
            <person name="Ram A.F."/>
            <person name="Ramon A."/>
            <person name="Rauscher S."/>
            <person name="Record E."/>
            <person name="Riano-Pachon D.M."/>
            <person name="Robert V."/>
            <person name="Roehrig J."/>
            <person name="Ruller R."/>
            <person name="Salamov A."/>
            <person name="Salih N.S."/>
            <person name="Samson R.A."/>
            <person name="Sandor E."/>
            <person name="Sanguinetti M."/>
            <person name="Schuetze T."/>
            <person name="Sepcic K."/>
            <person name="Shelest E."/>
            <person name="Sherlock G."/>
            <person name="Sophianopoulou V."/>
            <person name="Squina F.M."/>
            <person name="Sun H."/>
            <person name="Susca A."/>
            <person name="Todd R.B."/>
            <person name="Tsang A."/>
            <person name="Unkles S.E."/>
            <person name="van de Wiele N."/>
            <person name="van Rossen-Uffink D."/>
            <person name="Oliveira J.V."/>
            <person name="Vesth T.C."/>
            <person name="Visser J."/>
            <person name="Yu J.-H."/>
            <person name="Zhou M."/>
            <person name="Andersen M.R."/>
            <person name="Archer D.B."/>
            <person name="Baker S.E."/>
            <person name="Benoit I."/>
            <person name="Brakhage A.A."/>
            <person name="Braus G.H."/>
            <person name="Fischer R."/>
            <person name="Frisvad J.C."/>
            <person name="Goldman G.H."/>
            <person name="Houbraken J."/>
            <person name="Oakley B."/>
            <person name="Pocsi I."/>
            <person name="Scazzocchio C."/>
            <person name="Seiboth B."/>
            <person name="vanKuyk P.A."/>
            <person name="Wortman J."/>
            <person name="Dyer P.S."/>
            <person name="Grigoriev I.V."/>
        </authorList>
    </citation>
    <scope>NUCLEOTIDE SEQUENCE [LARGE SCALE GENOMIC DNA]</scope>
    <source>
        <strain evidence="6">CBS 516.65</strain>
    </source>
</reference>
<feature type="transmembrane region" description="Helical" evidence="3">
    <location>
        <begin position="206"/>
        <end position="228"/>
    </location>
</feature>
<dbReference type="GO" id="GO:0008270">
    <property type="term" value="F:zinc ion binding"/>
    <property type="evidence" value="ECO:0007669"/>
    <property type="project" value="UniProtKB-KW"/>
</dbReference>
<evidence type="ECO:0000256" key="1">
    <source>
        <dbReference type="PROSITE-ProRule" id="PRU00042"/>
    </source>
</evidence>
<keyword evidence="1" id="KW-0479">Metal-binding</keyword>
<dbReference type="InterPro" id="IPR038883">
    <property type="entry name" value="AN11006-like"/>
</dbReference>
<keyword evidence="1" id="KW-0862">Zinc</keyword>
<keyword evidence="3" id="KW-1133">Transmembrane helix</keyword>
<gene>
    <name evidence="5" type="ORF">ASPGLDRAFT_46474</name>
</gene>
<name>A0A1L9VL18_ASPGL</name>
<keyword evidence="1" id="KW-0863">Zinc-finger</keyword>
<keyword evidence="6" id="KW-1185">Reference proteome</keyword>
<evidence type="ECO:0000256" key="2">
    <source>
        <dbReference type="SAM" id="MobiDB-lite"/>
    </source>
</evidence>
<dbReference type="GeneID" id="34462712"/>
<organism evidence="5 6">
    <name type="scientific">Aspergillus glaucus CBS 516.65</name>
    <dbReference type="NCBI Taxonomy" id="1160497"/>
    <lineage>
        <taxon>Eukaryota</taxon>
        <taxon>Fungi</taxon>
        <taxon>Dikarya</taxon>
        <taxon>Ascomycota</taxon>
        <taxon>Pezizomycotina</taxon>
        <taxon>Eurotiomycetes</taxon>
        <taxon>Eurotiomycetidae</taxon>
        <taxon>Eurotiales</taxon>
        <taxon>Aspergillaceae</taxon>
        <taxon>Aspergillus</taxon>
        <taxon>Aspergillus subgen. Aspergillus</taxon>
    </lineage>
</organism>
<evidence type="ECO:0000313" key="5">
    <source>
        <dbReference type="EMBL" id="OJJ84581.1"/>
    </source>
</evidence>
<dbReference type="VEuPathDB" id="FungiDB:ASPGLDRAFT_46474"/>
<evidence type="ECO:0000256" key="3">
    <source>
        <dbReference type="SAM" id="Phobius"/>
    </source>
</evidence>
<dbReference type="PROSITE" id="PS00028">
    <property type="entry name" value="ZINC_FINGER_C2H2_1"/>
    <property type="match status" value="1"/>
</dbReference>
<dbReference type="InterPro" id="IPR013087">
    <property type="entry name" value="Znf_C2H2_type"/>
</dbReference>
<feature type="domain" description="C2H2-type" evidence="4">
    <location>
        <begin position="60"/>
        <end position="89"/>
    </location>
</feature>
<sequence length="431" mass="49865">MPWKCQTCPFCQKKYVNKTGLRNHLDWYTGEWRFPADGIHDVLSIDQILNPPDPDQQNQYRCPSCAKIINSRRAFMEHVVYRMHYGPYGDGSGHGDGKGDSGTTTTRSTGKRKRGYLETWILPFDEELVKVPQRKGPFAFLRLPFDIRQLIYKELLHYTQITIHKPTRPSTTGRERNGVCLQHNPHRNALAMLAVSRQTYEEGRRVFYGLNMFVFETLGAIPVFFIGIGRHNAMFLRSVKWGEEWGEWQEWIEVLRPFLVPVVEEEGSDNGDYDDEEVDEGDGEENDEEENDEEEGEDNNSHEEDTTPPDPTIWTDEDTYLNLLRLLAAKPPTAMYTMYDSDRNRLLRFEDAGSFVSGDIRERHSMSVTLKKDTNTGSVINKCVVSFELLERKSKESRLPWSVRSSYEYYKARQKGECLATNSNRSTADKN</sequence>
<dbReference type="PANTHER" id="PTHR42085:SF2">
    <property type="entry name" value="F-BOX DOMAIN-CONTAINING PROTEIN"/>
    <property type="match status" value="1"/>
</dbReference>
<dbReference type="AlphaFoldDB" id="A0A1L9VL18"/>
<dbReference type="Proteomes" id="UP000184300">
    <property type="component" value="Unassembled WGS sequence"/>
</dbReference>
<evidence type="ECO:0000259" key="4">
    <source>
        <dbReference type="PROSITE" id="PS50157"/>
    </source>
</evidence>
<dbReference type="Gene3D" id="3.30.160.60">
    <property type="entry name" value="Classic Zinc Finger"/>
    <property type="match status" value="1"/>
</dbReference>